<reference evidence="8 9" key="1">
    <citation type="journal article" date="2011" name="J. Bacteriol.">
        <title>Complete genome sequence of Acidaminococcus intestini RYC-MR95, a Gram-negative bacterium from the phylum Firmicutes.</title>
        <authorList>
            <person name="D'Auria G."/>
            <person name="Galan J.C."/>
            <person name="Rodriguez-Alcayna M."/>
            <person name="Moya A."/>
            <person name="Baquero F."/>
            <person name="Latorre A."/>
        </authorList>
    </citation>
    <scope>NUCLEOTIDE SEQUENCE [LARGE SCALE GENOMIC DNA]</scope>
    <source>
        <strain evidence="8 9">RyC-MR95</strain>
    </source>
</reference>
<dbReference type="GO" id="GO:0003735">
    <property type="term" value="F:structural constituent of ribosome"/>
    <property type="evidence" value="ECO:0007669"/>
    <property type="project" value="InterPro"/>
</dbReference>
<dbReference type="EMBL" id="CP003058">
    <property type="protein sequence ID" value="AEQ23512.1"/>
    <property type="molecule type" value="Genomic_DNA"/>
</dbReference>
<dbReference type="KEGG" id="ain:Acin_2320"/>
<evidence type="ECO:0000256" key="5">
    <source>
        <dbReference type="ARBA" id="ARBA00035492"/>
    </source>
</evidence>
<protein>
    <recommendedName>
        <fullName evidence="5">50S ribosomal protein L30</fullName>
    </recommendedName>
</protein>
<dbReference type="AlphaFoldDB" id="G4Q730"/>
<dbReference type="Pfam" id="PF00327">
    <property type="entry name" value="Ribosomal_L30"/>
    <property type="match status" value="1"/>
</dbReference>
<dbReference type="STRING" id="568816.Acin_2320"/>
<dbReference type="InterPro" id="IPR016082">
    <property type="entry name" value="Ribosomal_uL30_ferredoxin-like"/>
</dbReference>
<evidence type="ECO:0000256" key="6">
    <source>
        <dbReference type="RuleBase" id="RU003734"/>
    </source>
</evidence>
<dbReference type="Proteomes" id="UP000007093">
    <property type="component" value="Chromosome"/>
</dbReference>
<dbReference type="SUPFAM" id="SSF55129">
    <property type="entry name" value="Ribosomal protein L30p/L7e"/>
    <property type="match status" value="1"/>
</dbReference>
<proteinExistence type="inferred from homology"/>
<dbReference type="PROSITE" id="PS00634">
    <property type="entry name" value="RIBOSOMAL_L30"/>
    <property type="match status" value="1"/>
</dbReference>
<accession>G4Q730</accession>
<organism evidence="8 9">
    <name type="scientific">Acidaminococcus intestini (strain RyC-MR95)</name>
    <dbReference type="NCBI Taxonomy" id="568816"/>
    <lineage>
        <taxon>Bacteria</taxon>
        <taxon>Bacillati</taxon>
        <taxon>Bacillota</taxon>
        <taxon>Negativicutes</taxon>
        <taxon>Acidaminococcales</taxon>
        <taxon>Acidaminococcaceae</taxon>
        <taxon>Acidaminococcus</taxon>
    </lineage>
</organism>
<keyword evidence="3 6" id="KW-0689">Ribosomal protein</keyword>
<evidence type="ECO:0000256" key="3">
    <source>
        <dbReference type="ARBA" id="ARBA00022980"/>
    </source>
</evidence>
<evidence type="ECO:0000256" key="4">
    <source>
        <dbReference type="ARBA" id="ARBA00023274"/>
    </source>
</evidence>
<dbReference type="InterPro" id="IPR018038">
    <property type="entry name" value="Ribosomal_uL30_CS"/>
</dbReference>
<dbReference type="PATRIC" id="fig|568816.4.peg.2250"/>
<keyword evidence="9" id="KW-1185">Reference proteome</keyword>
<dbReference type="PANTHER" id="PTHR15892:SF2">
    <property type="entry name" value="LARGE RIBOSOMAL SUBUNIT PROTEIN UL30M"/>
    <property type="match status" value="1"/>
</dbReference>
<gene>
    <name evidence="8" type="primary">rpmD</name>
    <name evidence="8" type="ordered locus">Acin_2320</name>
</gene>
<dbReference type="Gene3D" id="3.30.1390.20">
    <property type="entry name" value="Ribosomal protein L30, ferredoxin-like fold domain"/>
    <property type="match status" value="1"/>
</dbReference>
<dbReference type="GO" id="GO:0022625">
    <property type="term" value="C:cytosolic large ribosomal subunit"/>
    <property type="evidence" value="ECO:0007669"/>
    <property type="project" value="TreeGrafter"/>
</dbReference>
<dbReference type="InterPro" id="IPR036919">
    <property type="entry name" value="Ribo_uL30_ferredoxin-like_sf"/>
</dbReference>
<dbReference type="NCBIfam" id="TIGR01308">
    <property type="entry name" value="rpmD_bact"/>
    <property type="match status" value="1"/>
</dbReference>
<sequence>MIGYPKDQRATVKALGLGKIRTSVVKEDSASLRGMLHKVAHLVEVEEVKA</sequence>
<evidence type="ECO:0000259" key="7">
    <source>
        <dbReference type="Pfam" id="PF00327"/>
    </source>
</evidence>
<dbReference type="eggNOG" id="COG1841">
    <property type="taxonomic scope" value="Bacteria"/>
</dbReference>
<dbReference type="InterPro" id="IPR005996">
    <property type="entry name" value="Ribosomal_uL30_bac-type"/>
</dbReference>
<evidence type="ECO:0000313" key="8">
    <source>
        <dbReference type="EMBL" id="AEQ23512.1"/>
    </source>
</evidence>
<dbReference type="GO" id="GO:0006412">
    <property type="term" value="P:translation"/>
    <property type="evidence" value="ECO:0007669"/>
    <property type="project" value="InterPro"/>
</dbReference>
<evidence type="ECO:0000256" key="1">
    <source>
        <dbReference type="ARBA" id="ARBA00007594"/>
    </source>
</evidence>
<dbReference type="InParanoid" id="G4Q730"/>
<comment type="similarity">
    <text evidence="1 6">Belongs to the universal ribosomal protein uL30 family.</text>
</comment>
<dbReference type="FunCoup" id="G4Q730">
    <property type="interactions" value="267"/>
</dbReference>
<evidence type="ECO:0000256" key="2">
    <source>
        <dbReference type="ARBA" id="ARBA00011838"/>
    </source>
</evidence>
<dbReference type="PANTHER" id="PTHR15892">
    <property type="entry name" value="MITOCHONDRIAL RIBOSOMAL PROTEIN L30"/>
    <property type="match status" value="1"/>
</dbReference>
<evidence type="ECO:0000313" key="9">
    <source>
        <dbReference type="Proteomes" id="UP000007093"/>
    </source>
</evidence>
<keyword evidence="4 6" id="KW-0687">Ribonucleoprotein</keyword>
<dbReference type="CDD" id="cd01658">
    <property type="entry name" value="Ribosomal_L30"/>
    <property type="match status" value="1"/>
</dbReference>
<dbReference type="HOGENOM" id="CLU_131047_2_1_9"/>
<name>G4Q730_ACIIR</name>
<dbReference type="PIRSF" id="PIRSF002211">
    <property type="entry name" value="Ribosomal_L30_bac-type"/>
    <property type="match status" value="1"/>
</dbReference>
<feature type="domain" description="Large ribosomal subunit protein uL30-like ferredoxin-like fold" evidence="7">
    <location>
        <begin position="2"/>
        <end position="43"/>
    </location>
</feature>
<comment type="subunit">
    <text evidence="2">Part of the 50S ribosomal subunit.</text>
</comment>